<accession>A0ACB9W7T8</accession>
<name>A0ACB9W7T8_CHAAC</name>
<protein>
    <submittedName>
        <fullName evidence="1">Uncharacterized protein</fullName>
    </submittedName>
</protein>
<dbReference type="EMBL" id="CM043801">
    <property type="protein sequence ID" value="KAI4808987.1"/>
    <property type="molecule type" value="Genomic_DNA"/>
</dbReference>
<sequence length="102" mass="11049">SLSLSDLLITPSCLPCPFYFVSAARVCDNAMLRCQNGGTCHHHQRCHCSPSFTGVLCERARCQGPGGCDDQLSGQDSFHHPPIIRQLALTLVVLPLLLVSLC</sequence>
<gene>
    <name evidence="1" type="ORF">KUCAC02_017903</name>
</gene>
<reference evidence="1" key="1">
    <citation type="submission" date="2022-05" db="EMBL/GenBank/DDBJ databases">
        <title>Chromosome-level genome of Chaenocephalus aceratus.</title>
        <authorList>
            <person name="Park H."/>
        </authorList>
    </citation>
    <scope>NUCLEOTIDE SEQUENCE</scope>
    <source>
        <strain evidence="1">KU_202001</strain>
    </source>
</reference>
<keyword evidence="2" id="KW-1185">Reference proteome</keyword>
<organism evidence="1 2">
    <name type="scientific">Chaenocephalus aceratus</name>
    <name type="common">Blackfin icefish</name>
    <name type="synonym">Chaenichthys aceratus</name>
    <dbReference type="NCBI Taxonomy" id="36190"/>
    <lineage>
        <taxon>Eukaryota</taxon>
        <taxon>Metazoa</taxon>
        <taxon>Chordata</taxon>
        <taxon>Craniata</taxon>
        <taxon>Vertebrata</taxon>
        <taxon>Euteleostomi</taxon>
        <taxon>Actinopterygii</taxon>
        <taxon>Neopterygii</taxon>
        <taxon>Teleostei</taxon>
        <taxon>Neoteleostei</taxon>
        <taxon>Acanthomorphata</taxon>
        <taxon>Eupercaria</taxon>
        <taxon>Perciformes</taxon>
        <taxon>Notothenioidei</taxon>
        <taxon>Channichthyidae</taxon>
        <taxon>Chaenocephalus</taxon>
    </lineage>
</organism>
<dbReference type="Proteomes" id="UP001057452">
    <property type="component" value="Chromosome 17"/>
</dbReference>
<evidence type="ECO:0000313" key="1">
    <source>
        <dbReference type="EMBL" id="KAI4808987.1"/>
    </source>
</evidence>
<evidence type="ECO:0000313" key="2">
    <source>
        <dbReference type="Proteomes" id="UP001057452"/>
    </source>
</evidence>
<comment type="caution">
    <text evidence="1">The sequence shown here is derived from an EMBL/GenBank/DDBJ whole genome shotgun (WGS) entry which is preliminary data.</text>
</comment>
<feature type="non-terminal residue" evidence="1">
    <location>
        <position position="1"/>
    </location>
</feature>
<proteinExistence type="predicted"/>